<dbReference type="RefSeq" id="XP_024345010.1">
    <property type="nucleotide sequence ID" value="XM_024483836.1"/>
</dbReference>
<keyword evidence="2" id="KW-0472">Membrane</keyword>
<keyword evidence="2" id="KW-0812">Transmembrane</keyword>
<dbReference type="AlphaFoldDB" id="A0A1X6NIE5"/>
<evidence type="ECO:0000313" key="4">
    <source>
        <dbReference type="Proteomes" id="UP000194127"/>
    </source>
</evidence>
<protein>
    <submittedName>
        <fullName evidence="3">Uncharacterized protein</fullName>
    </submittedName>
</protein>
<dbReference type="OrthoDB" id="10280436at2759"/>
<evidence type="ECO:0000313" key="3">
    <source>
        <dbReference type="EMBL" id="OSX68216.1"/>
    </source>
</evidence>
<feature type="transmembrane region" description="Helical" evidence="2">
    <location>
        <begin position="626"/>
        <end position="649"/>
    </location>
</feature>
<reference evidence="3 4" key="1">
    <citation type="submission" date="2017-04" db="EMBL/GenBank/DDBJ databases">
        <title>Genome Sequence of the Model Brown-Rot Fungus Postia placenta SB12.</title>
        <authorList>
            <consortium name="DOE Joint Genome Institute"/>
            <person name="Gaskell J."/>
            <person name="Kersten P."/>
            <person name="Larrondo L.F."/>
            <person name="Canessa P."/>
            <person name="Martinez D."/>
            <person name="Hibbett D."/>
            <person name="Schmoll M."/>
            <person name="Kubicek C.P."/>
            <person name="Martinez A.T."/>
            <person name="Yadav J."/>
            <person name="Master E."/>
            <person name="Magnuson J.K."/>
            <person name="James T."/>
            <person name="Yaver D."/>
            <person name="Berka R."/>
            <person name="Labutti K."/>
            <person name="Lipzen A."/>
            <person name="Aerts A."/>
            <person name="Barry K."/>
            <person name="Henrissat B."/>
            <person name="Blanchette R."/>
            <person name="Grigoriev I."/>
            <person name="Cullen D."/>
        </authorList>
    </citation>
    <scope>NUCLEOTIDE SEQUENCE [LARGE SCALE GENOMIC DNA]</scope>
    <source>
        <strain evidence="3 4">MAD-698-R-SB12</strain>
    </source>
</reference>
<feature type="transmembrane region" description="Helical" evidence="2">
    <location>
        <begin position="427"/>
        <end position="448"/>
    </location>
</feature>
<dbReference type="Proteomes" id="UP000194127">
    <property type="component" value="Unassembled WGS sequence"/>
</dbReference>
<keyword evidence="4" id="KW-1185">Reference proteome</keyword>
<feature type="transmembrane region" description="Helical" evidence="2">
    <location>
        <begin position="460"/>
        <end position="480"/>
    </location>
</feature>
<feature type="transmembrane region" description="Helical" evidence="2">
    <location>
        <begin position="598"/>
        <end position="620"/>
    </location>
</feature>
<proteinExistence type="predicted"/>
<feature type="region of interest" description="Disordered" evidence="1">
    <location>
        <begin position="696"/>
        <end position="742"/>
    </location>
</feature>
<evidence type="ECO:0000256" key="1">
    <source>
        <dbReference type="SAM" id="MobiDB-lite"/>
    </source>
</evidence>
<sequence>MSFWQLEMYGTLLVGHKPYSIMDKETEVYVIPFANDFQMLRHKLGRSDVGAAVISREHLVQPIFGPGPWSQLRLKVSRFQWSSADTLDVNLSATFCLPLTRQNSSGPFKCRPFSSPGQLPTYVPGPYQKAAPHPVPAPMLAFEIVLKDLEKDKDKDKIYTVFAYTAPLLAPRRQDHTVPWNEWGRRSTFWFPGRFEKASMHGYHVLYKQGTKTVLLDFTPSEVACRPSQYGHVQTPSVEITTTAAFVRIESDGLDYTEYILGENIIALKNTQDLRNEDDAFTVLFPAVKKNVQSSISYTSSAERHLIAVDSKLRQQLKLAESILSLSKGDRHLSSQIKCFGKTVRSSGYGIYFSVYISRLTSNSRNLTAKTIVGYTYVSKAVRFVTAVQIATEKRPTKFTPSAPFELLHDSVRAAITEQQHYVCASFGYVNAAVFIVNTAIFPLVAALRVHAVSGGNWRCVMLVWLLGMVPMGTNIWLLTQETWVVQPQLGCIDTVLTSDTIYNVYAYVTNRLITYTLVNVYRGELFLSIRLDVLVDIPASDVAVIITRVSAVVSDILVVAATWYYIRHTSSVREQLVHDVWSARPNLTTVMFRDGTLCFLLVGKYSFLGIVLIAIIAPSRYLTSLTLLSISLASTMSSILVSHFLICVREAAERSIQAFSTQSLSFINSQGNSSPSSWLSSKEFASDIVNPSTEGSHANMFADLEDELDPSSEDEVREGSNDGIELEEFTASVHSVDARTS</sequence>
<feature type="compositionally biased region" description="Acidic residues" evidence="1">
    <location>
        <begin position="704"/>
        <end position="717"/>
    </location>
</feature>
<accession>A0A1X6NIE5</accession>
<name>A0A1X6NIE5_9APHY</name>
<evidence type="ECO:0000256" key="2">
    <source>
        <dbReference type="SAM" id="Phobius"/>
    </source>
</evidence>
<feature type="transmembrane region" description="Helical" evidence="2">
    <location>
        <begin position="543"/>
        <end position="567"/>
    </location>
</feature>
<keyword evidence="2" id="KW-1133">Transmembrane helix</keyword>
<organism evidence="3 4">
    <name type="scientific">Postia placenta MAD-698-R-SB12</name>
    <dbReference type="NCBI Taxonomy" id="670580"/>
    <lineage>
        <taxon>Eukaryota</taxon>
        <taxon>Fungi</taxon>
        <taxon>Dikarya</taxon>
        <taxon>Basidiomycota</taxon>
        <taxon>Agaricomycotina</taxon>
        <taxon>Agaricomycetes</taxon>
        <taxon>Polyporales</taxon>
        <taxon>Adustoporiaceae</taxon>
        <taxon>Rhodonia</taxon>
    </lineage>
</organism>
<dbReference type="GeneID" id="36328785"/>
<gene>
    <name evidence="3" type="ORF">POSPLADRAFT_1129377</name>
</gene>
<dbReference type="EMBL" id="KZ110591">
    <property type="protein sequence ID" value="OSX68216.1"/>
    <property type="molecule type" value="Genomic_DNA"/>
</dbReference>